<proteinExistence type="predicted"/>
<accession>A0ABN9R0Q7</accession>
<dbReference type="SMART" id="SM00564">
    <property type="entry name" value="PQQ"/>
    <property type="match status" value="4"/>
</dbReference>
<feature type="region of interest" description="Disordered" evidence="1">
    <location>
        <begin position="359"/>
        <end position="406"/>
    </location>
</feature>
<organism evidence="3 4">
    <name type="scientific">Prorocentrum cordatum</name>
    <dbReference type="NCBI Taxonomy" id="2364126"/>
    <lineage>
        <taxon>Eukaryota</taxon>
        <taxon>Sar</taxon>
        <taxon>Alveolata</taxon>
        <taxon>Dinophyceae</taxon>
        <taxon>Prorocentrales</taxon>
        <taxon>Prorocentraceae</taxon>
        <taxon>Prorocentrum</taxon>
    </lineage>
</organism>
<name>A0ABN9R0Q7_9DINO</name>
<dbReference type="SUPFAM" id="SSF50998">
    <property type="entry name" value="Quinoprotein alcohol dehydrogenase-like"/>
    <property type="match status" value="2"/>
</dbReference>
<dbReference type="InterPro" id="IPR011047">
    <property type="entry name" value="Quinoprotein_ADH-like_sf"/>
</dbReference>
<evidence type="ECO:0000259" key="2">
    <source>
        <dbReference type="Pfam" id="PF13360"/>
    </source>
</evidence>
<sequence length="474" mass="51836">MNQTFRRITSGFAQSGSTILVGSTTSGFVFAIDIDTGDEVWATQASDQIAGVKGVTAGYDGLVFVATNRCVDRYCYRYRSVTNPLTPGNSYVRALRATDGAFIWGFRPNSPLWNFVPQFSQSGNTVMFNDYEGAVYSLDIESGTLQWRAEGAMGTHTQASCVYNGETNQVFALGVAHYDGDFCNPYVPKGIQPPCGTGNDWPGWVRALNASSGRVEWETPLPQPPAGAAVGYLNTPRFHTRLVVTMGFNCHYGAKSELWTISPESGHPRVKVEGPTLWTARCAGDQEGGDVRRAQTGRAYCEPGSWSTPVIDGNGDIFVGSQVGELQRLGADSAAATGSKDFRLLSTLTTDVAFQDGRTREPSRWHRTSWPCRRAPLSSSSTRTSTMSRSGSTGRGSSCLGARTTRPGRSKREWLAEVRHCTWRDQGAPLDPRACSQTPDDSERSDPYELLLFLFASWARAQRETPLLALRLQL</sequence>
<dbReference type="EMBL" id="CAUYUJ010005104">
    <property type="protein sequence ID" value="CAK0812280.1"/>
    <property type="molecule type" value="Genomic_DNA"/>
</dbReference>
<dbReference type="InterPro" id="IPR018391">
    <property type="entry name" value="PQQ_b-propeller_rpt"/>
</dbReference>
<protein>
    <recommendedName>
        <fullName evidence="2">Pyrrolo-quinoline quinone repeat domain-containing protein</fullName>
    </recommendedName>
</protein>
<dbReference type="InterPro" id="IPR015943">
    <property type="entry name" value="WD40/YVTN_repeat-like_dom_sf"/>
</dbReference>
<gene>
    <name evidence="3" type="ORF">PCOR1329_LOCUS16603</name>
</gene>
<evidence type="ECO:0000313" key="4">
    <source>
        <dbReference type="Proteomes" id="UP001189429"/>
    </source>
</evidence>
<evidence type="ECO:0000313" key="3">
    <source>
        <dbReference type="EMBL" id="CAK0812280.1"/>
    </source>
</evidence>
<comment type="caution">
    <text evidence="3">The sequence shown here is derived from an EMBL/GenBank/DDBJ whole genome shotgun (WGS) entry which is preliminary data.</text>
</comment>
<feature type="compositionally biased region" description="Low complexity" evidence="1">
    <location>
        <begin position="378"/>
        <end position="398"/>
    </location>
</feature>
<dbReference type="PANTHER" id="PTHR34512">
    <property type="entry name" value="CELL SURFACE PROTEIN"/>
    <property type="match status" value="1"/>
</dbReference>
<evidence type="ECO:0000256" key="1">
    <source>
        <dbReference type="SAM" id="MobiDB-lite"/>
    </source>
</evidence>
<feature type="domain" description="Pyrrolo-quinoline quinone repeat" evidence="2">
    <location>
        <begin position="7"/>
        <end position="160"/>
    </location>
</feature>
<keyword evidence="4" id="KW-1185">Reference proteome</keyword>
<reference evidence="3" key="1">
    <citation type="submission" date="2023-10" db="EMBL/GenBank/DDBJ databases">
        <authorList>
            <person name="Chen Y."/>
            <person name="Shah S."/>
            <person name="Dougan E. K."/>
            <person name="Thang M."/>
            <person name="Chan C."/>
        </authorList>
    </citation>
    <scope>NUCLEOTIDE SEQUENCE [LARGE SCALE GENOMIC DNA]</scope>
</reference>
<dbReference type="Gene3D" id="2.130.10.10">
    <property type="entry name" value="YVTN repeat-like/Quinoprotein amine dehydrogenase"/>
    <property type="match status" value="1"/>
</dbReference>
<dbReference type="InterPro" id="IPR002372">
    <property type="entry name" value="PQQ_rpt_dom"/>
</dbReference>
<dbReference type="Proteomes" id="UP001189429">
    <property type="component" value="Unassembled WGS sequence"/>
</dbReference>
<dbReference type="PANTHER" id="PTHR34512:SF30">
    <property type="entry name" value="OUTER MEMBRANE PROTEIN ASSEMBLY FACTOR BAMB"/>
    <property type="match status" value="1"/>
</dbReference>
<dbReference type="Pfam" id="PF13360">
    <property type="entry name" value="PQQ_2"/>
    <property type="match status" value="1"/>
</dbReference>